<feature type="chain" id="PRO_5014837578" evidence="1">
    <location>
        <begin position="20"/>
        <end position="114"/>
    </location>
</feature>
<keyword evidence="1" id="KW-0732">Signal</keyword>
<dbReference type="EMBL" id="GGFJ01012197">
    <property type="protein sequence ID" value="MBW61338.1"/>
    <property type="molecule type" value="Transcribed_RNA"/>
</dbReference>
<evidence type="ECO:0000313" key="2">
    <source>
        <dbReference type="EMBL" id="MBW61338.1"/>
    </source>
</evidence>
<reference evidence="2" key="1">
    <citation type="submission" date="2018-01" db="EMBL/GenBank/DDBJ databases">
        <title>An insight into the sialome of Amazonian anophelines.</title>
        <authorList>
            <person name="Ribeiro J.M."/>
            <person name="Scarpassa V."/>
            <person name="Calvo E."/>
        </authorList>
    </citation>
    <scope>NUCLEOTIDE SEQUENCE</scope>
    <source>
        <tissue evidence="2">Salivary glands</tissue>
    </source>
</reference>
<sequence>MTNVLFVVVASAAAAVTDCGRRGQLRWSIAEHSRRNPYNTERDHLAERFSRCDDKFRFPRYSSLSEGMHKQMVLVDRTETLTNHRSTAGCEGLPVTQIVRKIPISRNLYCTAQL</sequence>
<evidence type="ECO:0000256" key="1">
    <source>
        <dbReference type="SAM" id="SignalP"/>
    </source>
</evidence>
<protein>
    <submittedName>
        <fullName evidence="2">Putative secreted protein</fullName>
    </submittedName>
</protein>
<proteinExistence type="predicted"/>
<dbReference type="AlphaFoldDB" id="A0A2M4C8P1"/>
<organism evidence="2">
    <name type="scientific">Anopheles marajoara</name>
    <dbReference type="NCBI Taxonomy" id="58244"/>
    <lineage>
        <taxon>Eukaryota</taxon>
        <taxon>Metazoa</taxon>
        <taxon>Ecdysozoa</taxon>
        <taxon>Arthropoda</taxon>
        <taxon>Hexapoda</taxon>
        <taxon>Insecta</taxon>
        <taxon>Pterygota</taxon>
        <taxon>Neoptera</taxon>
        <taxon>Endopterygota</taxon>
        <taxon>Diptera</taxon>
        <taxon>Nematocera</taxon>
        <taxon>Culicoidea</taxon>
        <taxon>Culicidae</taxon>
        <taxon>Anophelinae</taxon>
        <taxon>Anopheles</taxon>
    </lineage>
</organism>
<feature type="signal peptide" evidence="1">
    <location>
        <begin position="1"/>
        <end position="19"/>
    </location>
</feature>
<accession>A0A2M4C8P1</accession>
<name>A0A2M4C8P1_9DIPT</name>